<dbReference type="KEGG" id="nano:G5V58_24045"/>
<protein>
    <submittedName>
        <fullName evidence="2">Alpha/beta fold hydrolase</fullName>
    </submittedName>
</protein>
<evidence type="ECO:0000259" key="1">
    <source>
        <dbReference type="Pfam" id="PF00561"/>
    </source>
</evidence>
<dbReference type="Pfam" id="PF00561">
    <property type="entry name" value="Abhydrolase_1"/>
    <property type="match status" value="1"/>
</dbReference>
<dbReference type="GO" id="GO:0016787">
    <property type="term" value="F:hydrolase activity"/>
    <property type="evidence" value="ECO:0007669"/>
    <property type="project" value="UniProtKB-KW"/>
</dbReference>
<keyword evidence="3" id="KW-1185">Reference proteome</keyword>
<dbReference type="PRINTS" id="PR00111">
    <property type="entry name" value="ABHYDROLASE"/>
</dbReference>
<evidence type="ECO:0000313" key="2">
    <source>
        <dbReference type="EMBL" id="QIG45412.1"/>
    </source>
</evidence>
<dbReference type="AlphaFoldDB" id="A0A6G6WJM1"/>
<dbReference type="Proteomes" id="UP000502996">
    <property type="component" value="Chromosome"/>
</dbReference>
<gene>
    <name evidence="2" type="ORF">G5V58_24045</name>
</gene>
<dbReference type="InterPro" id="IPR000073">
    <property type="entry name" value="AB_hydrolase_1"/>
</dbReference>
<accession>A0A6G6WJM1</accession>
<evidence type="ECO:0000313" key="3">
    <source>
        <dbReference type="Proteomes" id="UP000502996"/>
    </source>
</evidence>
<dbReference type="Gene3D" id="3.40.50.1820">
    <property type="entry name" value="alpha/beta hydrolase"/>
    <property type="match status" value="1"/>
</dbReference>
<reference evidence="2 3" key="1">
    <citation type="submission" date="2020-02" db="EMBL/GenBank/DDBJ databases">
        <title>Full genome sequence of Nocardioides sp. R-3366.</title>
        <authorList>
            <person name="Im W.-T."/>
        </authorList>
    </citation>
    <scope>NUCLEOTIDE SEQUENCE [LARGE SCALE GENOMIC DNA]</scope>
    <source>
        <strain evidence="2 3">R-3366</strain>
    </source>
</reference>
<dbReference type="RefSeq" id="WP_165237958.1">
    <property type="nucleotide sequence ID" value="NZ_CP049257.1"/>
</dbReference>
<proteinExistence type="predicted"/>
<organism evidence="2 3">
    <name type="scientific">Nocardioides anomalus</name>
    <dbReference type="NCBI Taxonomy" id="2712223"/>
    <lineage>
        <taxon>Bacteria</taxon>
        <taxon>Bacillati</taxon>
        <taxon>Actinomycetota</taxon>
        <taxon>Actinomycetes</taxon>
        <taxon>Propionibacteriales</taxon>
        <taxon>Nocardioidaceae</taxon>
        <taxon>Nocardioides</taxon>
    </lineage>
</organism>
<dbReference type="PANTHER" id="PTHR43798">
    <property type="entry name" value="MONOACYLGLYCEROL LIPASE"/>
    <property type="match status" value="1"/>
</dbReference>
<dbReference type="InterPro" id="IPR050266">
    <property type="entry name" value="AB_hydrolase_sf"/>
</dbReference>
<name>A0A6G6WJM1_9ACTN</name>
<sequence length="272" mass="29168">MELSRTFAWEGRRIAWDTRGDGPAVVFCHGTPWSSATWAPVADALATEYAVHLWDLPGYGRSSKDPAHDVHAGVHARALAALLDHWGLERPHVVAHDLGGLVALRAHLVEGAAYASLFLADVVAIGPSGSPFFRFVQEHRGVLAGLPAYVHEAVVRAYVGDALHRDLGSETLDALVAPWLGAEGQAAFYRQIEDYDVDLIEADERALPTLDLPVRIVWGTDDGWIPLATGRRLAALVPGAELTEIPGAGHLVQLEAPGEVLTALSAWLARGA</sequence>
<feature type="domain" description="AB hydrolase-1" evidence="1">
    <location>
        <begin position="23"/>
        <end position="257"/>
    </location>
</feature>
<dbReference type="SUPFAM" id="SSF53474">
    <property type="entry name" value="alpha/beta-Hydrolases"/>
    <property type="match status" value="1"/>
</dbReference>
<dbReference type="EMBL" id="CP049257">
    <property type="protein sequence ID" value="QIG45412.1"/>
    <property type="molecule type" value="Genomic_DNA"/>
</dbReference>
<dbReference type="InterPro" id="IPR029058">
    <property type="entry name" value="AB_hydrolase_fold"/>
</dbReference>
<keyword evidence="2" id="KW-0378">Hydrolase</keyword>